<name>A0A1I5TCR6_9PSED</name>
<gene>
    <name evidence="9" type="ORF">SAMN05216190_11960</name>
</gene>
<evidence type="ECO:0000259" key="8">
    <source>
        <dbReference type="Pfam" id="PF01551"/>
    </source>
</evidence>
<evidence type="ECO:0000256" key="5">
    <source>
        <dbReference type="ARBA" id="ARBA00022833"/>
    </source>
</evidence>
<feature type="domain" description="M23ase beta-sheet core" evidence="8">
    <location>
        <begin position="162"/>
        <end position="254"/>
    </location>
</feature>
<sequence>MKSILIVAAGALLGAASLFYFLQNEQNNVATTSLEAITLSAPVAGEPVQDAPATGTPPAPEPLAPLAATVLEPVASAVTSSLTRTSAAAAPPAETQAENPSTPEPTAPEPVAATPAPEDNAVTPTPIEPLPLHPGALLIPVTGITAAQLHDTFDDKRGSERSHEALDIMAPLQTPVVAVDDGKVVKLFNSVPGGLTVYQYDASGTFAYYYAHLDSYAADLEEGQELKRGDPIGYVGATGNANALAPHLHFAIFLLGPEKQWWKGTAINPYPLFQR</sequence>
<dbReference type="GO" id="GO:0004222">
    <property type="term" value="F:metalloendopeptidase activity"/>
    <property type="evidence" value="ECO:0007669"/>
    <property type="project" value="TreeGrafter"/>
</dbReference>
<feature type="region of interest" description="Disordered" evidence="7">
    <location>
        <begin position="82"/>
        <end position="129"/>
    </location>
</feature>
<dbReference type="PANTHER" id="PTHR21666:SF288">
    <property type="entry name" value="CELL DIVISION PROTEIN YTFB"/>
    <property type="match status" value="1"/>
</dbReference>
<accession>A0A1I5TCR6</accession>
<evidence type="ECO:0000313" key="9">
    <source>
        <dbReference type="EMBL" id="SFP80216.1"/>
    </source>
</evidence>
<keyword evidence="5" id="KW-0862">Zinc</keyword>
<dbReference type="AlphaFoldDB" id="A0A1I5TCR6"/>
<keyword evidence="3" id="KW-0479">Metal-binding</keyword>
<dbReference type="OrthoDB" id="9800107at2"/>
<dbReference type="CDD" id="cd12797">
    <property type="entry name" value="M23_peptidase"/>
    <property type="match status" value="1"/>
</dbReference>
<evidence type="ECO:0000256" key="2">
    <source>
        <dbReference type="ARBA" id="ARBA00022670"/>
    </source>
</evidence>
<dbReference type="PANTHER" id="PTHR21666">
    <property type="entry name" value="PEPTIDASE-RELATED"/>
    <property type="match status" value="1"/>
</dbReference>
<keyword evidence="4 9" id="KW-0378">Hydrolase</keyword>
<dbReference type="Gene3D" id="2.70.70.10">
    <property type="entry name" value="Glucose Permease (Domain IIA)"/>
    <property type="match status" value="1"/>
</dbReference>
<evidence type="ECO:0000256" key="3">
    <source>
        <dbReference type="ARBA" id="ARBA00022723"/>
    </source>
</evidence>
<dbReference type="InterPro" id="IPR050570">
    <property type="entry name" value="Cell_wall_metabolism_enzyme"/>
</dbReference>
<keyword evidence="10" id="KW-1185">Reference proteome</keyword>
<dbReference type="GO" id="GO:0046872">
    <property type="term" value="F:metal ion binding"/>
    <property type="evidence" value="ECO:0007669"/>
    <property type="project" value="UniProtKB-KW"/>
</dbReference>
<dbReference type="Pfam" id="PF01551">
    <property type="entry name" value="Peptidase_M23"/>
    <property type="match status" value="1"/>
</dbReference>
<keyword evidence="2" id="KW-0645">Protease</keyword>
<protein>
    <submittedName>
        <fullName evidence="9">Murein DD-endopeptidase MepM and murein hydrolase activator NlpD, contain LysM domain</fullName>
    </submittedName>
</protein>
<organism evidence="9 10">
    <name type="scientific">Pseudomonas borbori</name>
    <dbReference type="NCBI Taxonomy" id="289003"/>
    <lineage>
        <taxon>Bacteria</taxon>
        <taxon>Pseudomonadati</taxon>
        <taxon>Pseudomonadota</taxon>
        <taxon>Gammaproteobacteria</taxon>
        <taxon>Pseudomonadales</taxon>
        <taxon>Pseudomonadaceae</taxon>
        <taxon>Pseudomonas</taxon>
    </lineage>
</organism>
<evidence type="ECO:0000256" key="4">
    <source>
        <dbReference type="ARBA" id="ARBA00022801"/>
    </source>
</evidence>
<proteinExistence type="predicted"/>
<dbReference type="InterPro" id="IPR011055">
    <property type="entry name" value="Dup_hybrid_motif"/>
</dbReference>
<dbReference type="STRING" id="289003.SAMN05216190_11960"/>
<dbReference type="EMBL" id="FOWX01000019">
    <property type="protein sequence ID" value="SFP80216.1"/>
    <property type="molecule type" value="Genomic_DNA"/>
</dbReference>
<feature type="compositionally biased region" description="Low complexity" evidence="7">
    <location>
        <begin position="82"/>
        <end position="101"/>
    </location>
</feature>
<dbReference type="SUPFAM" id="SSF51261">
    <property type="entry name" value="Duplicated hybrid motif"/>
    <property type="match status" value="1"/>
</dbReference>
<evidence type="ECO:0000256" key="1">
    <source>
        <dbReference type="ARBA" id="ARBA00001947"/>
    </source>
</evidence>
<dbReference type="GO" id="GO:0006508">
    <property type="term" value="P:proteolysis"/>
    <property type="evidence" value="ECO:0007669"/>
    <property type="project" value="UniProtKB-KW"/>
</dbReference>
<dbReference type="InterPro" id="IPR016047">
    <property type="entry name" value="M23ase_b-sheet_dom"/>
</dbReference>
<evidence type="ECO:0000313" key="10">
    <source>
        <dbReference type="Proteomes" id="UP000198784"/>
    </source>
</evidence>
<evidence type="ECO:0000256" key="6">
    <source>
        <dbReference type="ARBA" id="ARBA00023049"/>
    </source>
</evidence>
<feature type="compositionally biased region" description="Low complexity" evidence="7">
    <location>
        <begin position="109"/>
        <end position="118"/>
    </location>
</feature>
<comment type="cofactor">
    <cofactor evidence="1">
        <name>Zn(2+)</name>
        <dbReference type="ChEBI" id="CHEBI:29105"/>
    </cofactor>
</comment>
<reference evidence="10" key="1">
    <citation type="submission" date="2016-10" db="EMBL/GenBank/DDBJ databases">
        <authorList>
            <person name="Varghese N."/>
            <person name="Submissions S."/>
        </authorList>
    </citation>
    <scope>NUCLEOTIDE SEQUENCE [LARGE SCALE GENOMIC DNA]</scope>
    <source>
        <strain evidence="10">DSM 17834</strain>
    </source>
</reference>
<keyword evidence="6" id="KW-0482">Metalloprotease</keyword>
<dbReference type="Proteomes" id="UP000198784">
    <property type="component" value="Unassembled WGS sequence"/>
</dbReference>
<evidence type="ECO:0000256" key="7">
    <source>
        <dbReference type="SAM" id="MobiDB-lite"/>
    </source>
</evidence>
<dbReference type="RefSeq" id="WP_090502361.1">
    <property type="nucleotide sequence ID" value="NZ_FOWX01000019.1"/>
</dbReference>